<reference evidence="3 4" key="1">
    <citation type="submission" date="2023-07" db="EMBL/GenBank/DDBJ databases">
        <title>Genomic Encyclopedia of Type Strains, Phase IV (KMG-IV): sequencing the most valuable type-strain genomes for metagenomic binning, comparative biology and taxonomic classification.</title>
        <authorList>
            <person name="Goeker M."/>
        </authorList>
    </citation>
    <scope>NUCLEOTIDE SEQUENCE [LARGE SCALE GENOMIC DNA]</scope>
    <source>
        <strain evidence="3 4">DSM 14914</strain>
    </source>
</reference>
<keyword evidence="3" id="KW-0540">Nuclease</keyword>
<dbReference type="RefSeq" id="WP_152378651.1">
    <property type="nucleotide sequence ID" value="NZ_CP045297.1"/>
</dbReference>
<feature type="domain" description="GIY-YIG" evidence="2">
    <location>
        <begin position="5"/>
        <end position="81"/>
    </location>
</feature>
<evidence type="ECO:0000259" key="2">
    <source>
        <dbReference type="PROSITE" id="PS50164"/>
    </source>
</evidence>
<evidence type="ECO:0000313" key="3">
    <source>
        <dbReference type="EMBL" id="MDQ0496881.1"/>
    </source>
</evidence>
<keyword evidence="3" id="KW-0378">Hydrolase</keyword>
<name>A0ABU0L6G1_9BACL</name>
<protein>
    <submittedName>
        <fullName evidence="3">GIY-YIG superfamily endonuclease</fullName>
    </submittedName>
</protein>
<dbReference type="SUPFAM" id="SSF82771">
    <property type="entry name" value="GIY-YIG endonuclease"/>
    <property type="match status" value="1"/>
</dbReference>
<keyword evidence="4" id="KW-1185">Reference proteome</keyword>
<dbReference type="Proteomes" id="UP001242811">
    <property type="component" value="Unassembled WGS sequence"/>
</dbReference>
<dbReference type="EMBL" id="JAUSWA010000046">
    <property type="protein sequence ID" value="MDQ0496881.1"/>
    <property type="molecule type" value="Genomic_DNA"/>
</dbReference>
<evidence type="ECO:0000256" key="1">
    <source>
        <dbReference type="ARBA" id="ARBA00007435"/>
    </source>
</evidence>
<dbReference type="PROSITE" id="PS50164">
    <property type="entry name" value="GIY_YIG"/>
    <property type="match status" value="1"/>
</dbReference>
<dbReference type="Pfam" id="PF01541">
    <property type="entry name" value="GIY-YIG"/>
    <property type="match status" value="1"/>
</dbReference>
<dbReference type="PANTHER" id="PTHR34477">
    <property type="entry name" value="UPF0213 PROTEIN YHBQ"/>
    <property type="match status" value="1"/>
</dbReference>
<comment type="caution">
    <text evidence="3">The sequence shown here is derived from an EMBL/GenBank/DDBJ whole genome shotgun (WGS) entry which is preliminary data.</text>
</comment>
<dbReference type="InterPro" id="IPR035901">
    <property type="entry name" value="GIY-YIG_endonuc_sf"/>
</dbReference>
<comment type="similarity">
    <text evidence="1">Belongs to the UPF0213 family.</text>
</comment>
<evidence type="ECO:0000313" key="4">
    <source>
        <dbReference type="Proteomes" id="UP001242811"/>
    </source>
</evidence>
<accession>A0ABU0L6G1</accession>
<dbReference type="GO" id="GO:0004519">
    <property type="term" value="F:endonuclease activity"/>
    <property type="evidence" value="ECO:0007669"/>
    <property type="project" value="UniProtKB-KW"/>
</dbReference>
<proteinExistence type="inferred from homology"/>
<dbReference type="InterPro" id="IPR000305">
    <property type="entry name" value="GIY-YIG_endonuc"/>
</dbReference>
<sequence>MEKGEAFWIYIIECQDGSFYVGMTESIVNRLSSHLMGKGSLHVKHRKWRRLLQCWILFEDRTNVARVEKYIKTLTKTIKEEIVASPELLQQRITNNLKWPIKMRVVENFLVGRKVVESHPDLAPYFEQVN</sequence>
<gene>
    <name evidence="3" type="ORF">QOZ95_005081</name>
</gene>
<organism evidence="3 4">
    <name type="scientific">Paenibacillus brasilensis</name>
    <dbReference type="NCBI Taxonomy" id="128574"/>
    <lineage>
        <taxon>Bacteria</taxon>
        <taxon>Bacillati</taxon>
        <taxon>Bacillota</taxon>
        <taxon>Bacilli</taxon>
        <taxon>Bacillales</taxon>
        <taxon>Paenibacillaceae</taxon>
        <taxon>Paenibacillus</taxon>
    </lineage>
</organism>
<dbReference type="InterPro" id="IPR050190">
    <property type="entry name" value="UPF0213_domain"/>
</dbReference>
<dbReference type="Gene3D" id="3.40.1440.10">
    <property type="entry name" value="GIY-YIG endonuclease"/>
    <property type="match status" value="1"/>
</dbReference>
<keyword evidence="3" id="KW-0255">Endonuclease</keyword>
<dbReference type="PANTHER" id="PTHR34477:SF1">
    <property type="entry name" value="UPF0213 PROTEIN YHBQ"/>
    <property type="match status" value="1"/>
</dbReference>